<dbReference type="Proteomes" id="UP000295418">
    <property type="component" value="Unassembled WGS sequence"/>
</dbReference>
<dbReference type="PANTHER" id="PTHR23407">
    <property type="entry name" value="ATPASE INHIBITOR/5-FORMYLTETRAHYDROFOLATE CYCLO-LIGASE"/>
    <property type="match status" value="1"/>
</dbReference>
<gene>
    <name evidence="7" type="ORF">E0485_14450</name>
</gene>
<protein>
    <recommendedName>
        <fullName evidence="5">5-formyltetrahydrofolate cyclo-ligase</fullName>
        <ecNumber evidence="5">6.3.3.2</ecNumber>
    </recommendedName>
</protein>
<evidence type="ECO:0000256" key="5">
    <source>
        <dbReference type="RuleBase" id="RU361279"/>
    </source>
</evidence>
<dbReference type="GO" id="GO:0009396">
    <property type="term" value="P:folic acid-containing compound biosynthetic process"/>
    <property type="evidence" value="ECO:0007669"/>
    <property type="project" value="TreeGrafter"/>
</dbReference>
<feature type="binding site" evidence="4">
    <location>
        <begin position="145"/>
        <end position="153"/>
    </location>
    <ligand>
        <name>ATP</name>
        <dbReference type="ChEBI" id="CHEBI:30616"/>
    </ligand>
</feature>
<name>A0A4R4EB85_9BACL</name>
<dbReference type="AlphaFoldDB" id="A0A4R4EB85"/>
<dbReference type="GO" id="GO:0046872">
    <property type="term" value="F:metal ion binding"/>
    <property type="evidence" value="ECO:0007669"/>
    <property type="project" value="UniProtKB-KW"/>
</dbReference>
<dbReference type="OrthoDB" id="9801938at2"/>
<evidence type="ECO:0000256" key="6">
    <source>
        <dbReference type="SAM" id="Coils"/>
    </source>
</evidence>
<comment type="cofactor">
    <cofactor evidence="5">
        <name>Mg(2+)</name>
        <dbReference type="ChEBI" id="CHEBI:18420"/>
    </cofactor>
</comment>
<dbReference type="InterPro" id="IPR024185">
    <property type="entry name" value="FTHF_cligase-like_sf"/>
</dbReference>
<sequence length="208" mass="23880">MKLIMNMYQRKIEMREQIELKRSSLNQEERQAREEQIVNQLIGLCKEHFKSSSDGCLMTYMPFRTEVDIAPVMEWCWSRGIRVVAPRTVKQTRQMILHEVTSYNDFSSGGWGIREPITSLPVLTDLSTIRMILVPGLAFDTKMARLGYGGGYYDRFFKLFAEQGIAQPLLVAASFDLQVVPEVPVSWNDVNMDILVTESLQLKASHIQ</sequence>
<feature type="binding site" evidence="4">
    <location>
        <position position="61"/>
    </location>
    <ligand>
        <name>substrate</name>
    </ligand>
</feature>
<dbReference type="GO" id="GO:0005524">
    <property type="term" value="F:ATP binding"/>
    <property type="evidence" value="ECO:0007669"/>
    <property type="project" value="UniProtKB-KW"/>
</dbReference>
<feature type="coiled-coil region" evidence="6">
    <location>
        <begin position="8"/>
        <end position="35"/>
    </location>
</feature>
<dbReference type="EC" id="6.3.3.2" evidence="5"/>
<accession>A0A4R4EB85</accession>
<keyword evidence="8" id="KW-1185">Reference proteome</keyword>
<dbReference type="Gene3D" id="3.40.50.10420">
    <property type="entry name" value="NagB/RpiA/CoA transferase-like"/>
    <property type="match status" value="1"/>
</dbReference>
<dbReference type="GO" id="GO:0035999">
    <property type="term" value="P:tetrahydrofolate interconversion"/>
    <property type="evidence" value="ECO:0007669"/>
    <property type="project" value="TreeGrafter"/>
</dbReference>
<dbReference type="SUPFAM" id="SSF100950">
    <property type="entry name" value="NagB/RpiA/CoA transferase-like"/>
    <property type="match status" value="1"/>
</dbReference>
<keyword evidence="5" id="KW-0460">Magnesium</keyword>
<keyword evidence="7" id="KW-0436">Ligase</keyword>
<keyword evidence="6" id="KW-0175">Coiled coil</keyword>
<evidence type="ECO:0000256" key="4">
    <source>
        <dbReference type="PIRSR" id="PIRSR006806-1"/>
    </source>
</evidence>
<organism evidence="7 8">
    <name type="scientific">Paenibacillus albiflavus</name>
    <dbReference type="NCBI Taxonomy" id="2545760"/>
    <lineage>
        <taxon>Bacteria</taxon>
        <taxon>Bacillati</taxon>
        <taxon>Bacillota</taxon>
        <taxon>Bacilli</taxon>
        <taxon>Bacillales</taxon>
        <taxon>Paenibacillaceae</taxon>
        <taxon>Paenibacillus</taxon>
    </lineage>
</organism>
<comment type="catalytic activity">
    <reaction evidence="5">
        <text>(6S)-5-formyl-5,6,7,8-tetrahydrofolate + ATP = (6R)-5,10-methenyltetrahydrofolate + ADP + phosphate</text>
        <dbReference type="Rhea" id="RHEA:10488"/>
        <dbReference type="ChEBI" id="CHEBI:30616"/>
        <dbReference type="ChEBI" id="CHEBI:43474"/>
        <dbReference type="ChEBI" id="CHEBI:57455"/>
        <dbReference type="ChEBI" id="CHEBI:57457"/>
        <dbReference type="ChEBI" id="CHEBI:456216"/>
        <dbReference type="EC" id="6.3.3.2"/>
    </reaction>
</comment>
<dbReference type="Pfam" id="PF01812">
    <property type="entry name" value="5-FTHF_cyc-lig"/>
    <property type="match status" value="1"/>
</dbReference>
<keyword evidence="3 4" id="KW-0067">ATP-binding</keyword>
<evidence type="ECO:0000313" key="7">
    <source>
        <dbReference type="EMBL" id="TCZ76393.1"/>
    </source>
</evidence>
<dbReference type="EMBL" id="SKFG01000013">
    <property type="protein sequence ID" value="TCZ76393.1"/>
    <property type="molecule type" value="Genomic_DNA"/>
</dbReference>
<dbReference type="PANTHER" id="PTHR23407:SF1">
    <property type="entry name" value="5-FORMYLTETRAHYDROFOLATE CYCLO-LIGASE"/>
    <property type="match status" value="1"/>
</dbReference>
<proteinExistence type="inferred from homology"/>
<comment type="similarity">
    <text evidence="1 5">Belongs to the 5-formyltetrahydrofolate cyclo-ligase family.</text>
</comment>
<keyword evidence="2 4" id="KW-0547">Nucleotide-binding</keyword>
<comment type="caution">
    <text evidence="7">The sequence shown here is derived from an EMBL/GenBank/DDBJ whole genome shotgun (WGS) entry which is preliminary data.</text>
</comment>
<evidence type="ECO:0000256" key="3">
    <source>
        <dbReference type="ARBA" id="ARBA00022840"/>
    </source>
</evidence>
<feature type="binding site" evidence="4">
    <location>
        <position position="66"/>
    </location>
    <ligand>
        <name>substrate</name>
    </ligand>
</feature>
<evidence type="ECO:0000313" key="8">
    <source>
        <dbReference type="Proteomes" id="UP000295418"/>
    </source>
</evidence>
<dbReference type="InterPro" id="IPR002698">
    <property type="entry name" value="FTHF_cligase"/>
</dbReference>
<evidence type="ECO:0000256" key="1">
    <source>
        <dbReference type="ARBA" id="ARBA00010638"/>
    </source>
</evidence>
<dbReference type="NCBIfam" id="TIGR02727">
    <property type="entry name" value="MTHFS_bact"/>
    <property type="match status" value="1"/>
</dbReference>
<evidence type="ECO:0000256" key="2">
    <source>
        <dbReference type="ARBA" id="ARBA00022741"/>
    </source>
</evidence>
<dbReference type="InterPro" id="IPR037171">
    <property type="entry name" value="NagB/RpiA_transferase-like"/>
</dbReference>
<dbReference type="PIRSF" id="PIRSF006806">
    <property type="entry name" value="FTHF_cligase"/>
    <property type="match status" value="1"/>
</dbReference>
<reference evidence="7 8" key="1">
    <citation type="submission" date="2019-03" db="EMBL/GenBank/DDBJ databases">
        <authorList>
            <person name="Kim M.K.M."/>
        </authorList>
    </citation>
    <scope>NUCLEOTIDE SEQUENCE [LARGE SCALE GENOMIC DNA]</scope>
    <source>
        <strain evidence="7 8">18JY21-1</strain>
    </source>
</reference>
<keyword evidence="5" id="KW-0479">Metal-binding</keyword>
<dbReference type="GO" id="GO:0030272">
    <property type="term" value="F:5-formyltetrahydrofolate cyclo-ligase activity"/>
    <property type="evidence" value="ECO:0007669"/>
    <property type="project" value="UniProtKB-EC"/>
</dbReference>
<feature type="binding site" evidence="4">
    <location>
        <begin position="11"/>
        <end position="15"/>
    </location>
    <ligand>
        <name>ATP</name>
        <dbReference type="ChEBI" id="CHEBI:30616"/>
    </ligand>
</feature>